<protein>
    <submittedName>
        <fullName evidence="1">Uncharacterized protein</fullName>
    </submittedName>
</protein>
<comment type="caution">
    <text evidence="1">The sequence shown here is derived from an EMBL/GenBank/DDBJ whole genome shotgun (WGS) entry which is preliminary data.</text>
</comment>
<dbReference type="EMBL" id="JAYMYQ010000008">
    <property type="protein sequence ID" value="KAK7315066.1"/>
    <property type="molecule type" value="Genomic_DNA"/>
</dbReference>
<gene>
    <name evidence="1" type="ORF">VNO77_33598</name>
</gene>
<name>A0AAN9PXV4_CANGL</name>
<evidence type="ECO:0000313" key="1">
    <source>
        <dbReference type="EMBL" id="KAK7315066.1"/>
    </source>
</evidence>
<dbReference type="Proteomes" id="UP001367508">
    <property type="component" value="Unassembled WGS sequence"/>
</dbReference>
<sequence length="185" mass="21328">MYCHMVEMFKQKLQIRENMWCQRSRAKSPWNMGNSQFCPFLKLKQLRPFIKCILPKLQIEDLIFKTWLVNILSINNEETNSLVFETIWAFGFGIGIGGTSVRQLAWEFVFRNHDRKALATATKLVPLVIDLCLGVRELGWEYVFRNHDRKALAIATTLVLSVWKGLGQSALAGLCKLMQTFVSLT</sequence>
<keyword evidence="2" id="KW-1185">Reference proteome</keyword>
<proteinExistence type="predicted"/>
<reference evidence="1 2" key="1">
    <citation type="submission" date="2024-01" db="EMBL/GenBank/DDBJ databases">
        <title>The genomes of 5 underutilized Papilionoideae crops provide insights into root nodulation and disease resistanc.</title>
        <authorList>
            <person name="Jiang F."/>
        </authorList>
    </citation>
    <scope>NUCLEOTIDE SEQUENCE [LARGE SCALE GENOMIC DNA]</scope>
    <source>
        <strain evidence="1">LVBAO_FW01</strain>
        <tissue evidence="1">Leaves</tissue>
    </source>
</reference>
<dbReference type="AlphaFoldDB" id="A0AAN9PXV4"/>
<accession>A0AAN9PXV4</accession>
<evidence type="ECO:0000313" key="2">
    <source>
        <dbReference type="Proteomes" id="UP001367508"/>
    </source>
</evidence>
<organism evidence="1 2">
    <name type="scientific">Canavalia gladiata</name>
    <name type="common">Sword bean</name>
    <name type="synonym">Dolichos gladiatus</name>
    <dbReference type="NCBI Taxonomy" id="3824"/>
    <lineage>
        <taxon>Eukaryota</taxon>
        <taxon>Viridiplantae</taxon>
        <taxon>Streptophyta</taxon>
        <taxon>Embryophyta</taxon>
        <taxon>Tracheophyta</taxon>
        <taxon>Spermatophyta</taxon>
        <taxon>Magnoliopsida</taxon>
        <taxon>eudicotyledons</taxon>
        <taxon>Gunneridae</taxon>
        <taxon>Pentapetalae</taxon>
        <taxon>rosids</taxon>
        <taxon>fabids</taxon>
        <taxon>Fabales</taxon>
        <taxon>Fabaceae</taxon>
        <taxon>Papilionoideae</taxon>
        <taxon>50 kb inversion clade</taxon>
        <taxon>NPAAA clade</taxon>
        <taxon>indigoferoid/millettioid clade</taxon>
        <taxon>Phaseoleae</taxon>
        <taxon>Canavalia</taxon>
    </lineage>
</organism>